<gene>
    <name evidence="2" type="ORF">A3J05_01150</name>
</gene>
<dbReference type="AlphaFoldDB" id="A0A1F5Q8E7"/>
<protein>
    <recommendedName>
        <fullName evidence="4">DUF11 domain-containing protein</fullName>
    </recommendedName>
</protein>
<feature type="signal peptide" evidence="1">
    <location>
        <begin position="1"/>
        <end position="22"/>
    </location>
</feature>
<dbReference type="EMBL" id="MFFF01000033">
    <property type="protein sequence ID" value="OGE98433.1"/>
    <property type="molecule type" value="Genomic_DNA"/>
</dbReference>
<accession>A0A1F5Q8E7</accession>
<evidence type="ECO:0000313" key="3">
    <source>
        <dbReference type="Proteomes" id="UP000177235"/>
    </source>
</evidence>
<evidence type="ECO:0000256" key="1">
    <source>
        <dbReference type="SAM" id="SignalP"/>
    </source>
</evidence>
<keyword evidence="1" id="KW-0732">Signal</keyword>
<evidence type="ECO:0000313" key="2">
    <source>
        <dbReference type="EMBL" id="OGE98433.1"/>
    </source>
</evidence>
<organism evidence="2 3">
    <name type="scientific">Candidatus Doudnabacteria bacterium RIFCSPLOWO2_02_FULL_48_13</name>
    <dbReference type="NCBI Taxonomy" id="1817845"/>
    <lineage>
        <taxon>Bacteria</taxon>
        <taxon>Candidatus Doudnaibacteriota</taxon>
    </lineage>
</organism>
<feature type="chain" id="PRO_5009520469" description="DUF11 domain-containing protein" evidence="1">
    <location>
        <begin position="23"/>
        <end position="527"/>
    </location>
</feature>
<evidence type="ECO:0008006" key="4">
    <source>
        <dbReference type="Google" id="ProtNLM"/>
    </source>
</evidence>
<name>A0A1F5Q8E7_9BACT</name>
<comment type="caution">
    <text evidence="2">The sequence shown here is derived from an EMBL/GenBank/DDBJ whole genome shotgun (WGS) entry which is preliminary data.</text>
</comment>
<dbReference type="Proteomes" id="UP000177235">
    <property type="component" value="Unassembled WGS sequence"/>
</dbReference>
<sequence>MRKLILLLLFFCAMTGMLNAQAPARQFGEHESPNGCKEVYPDGSPLPPHWHWRVVGANPVGPPLLTVEDLKRFLAPGPDGRFNKSWQVLWMKEGPQLTEADLRNMYDLAIQNRFVTGSIQPCELLEDMMSDEPPRLVKGPNGERLRTLYDPTNKLAADKWELPSLERALQTGQMQVINGVFVKGCSNPTHEIKIAVETQTFIPRLEKTNDANGDGIFTDDEQSRAQRQRVPFQYRAINPSAVRVRITRYVDDIPGIGVVNICANQIGRILEPNTDAVCTQPVDDYSPAPGSQKINTATVTMQMVDRPNITATATDRSTVRTLPTPGLKVTKEVRNITQNSEFGKTATARPNDILQFRIQVNTEGANIPQDIFLRDVISDPQRFTFVPESLRINLATSAAEQQTLFFQETGTSIGTVPPNGNRVLTFDVRAAASFEANITHTMINTVIAWAGNLRAEDTASVTLRIETAPTDRPTDKPPTGKITRKWWIGLPLAILGGWGVWKLLEGDDAVTPSAKDPLGVPGPIPRR</sequence>
<reference evidence="2 3" key="1">
    <citation type="journal article" date="2016" name="Nat. Commun.">
        <title>Thousands of microbial genomes shed light on interconnected biogeochemical processes in an aquifer system.</title>
        <authorList>
            <person name="Anantharaman K."/>
            <person name="Brown C.T."/>
            <person name="Hug L.A."/>
            <person name="Sharon I."/>
            <person name="Castelle C.J."/>
            <person name="Probst A.J."/>
            <person name="Thomas B.C."/>
            <person name="Singh A."/>
            <person name="Wilkins M.J."/>
            <person name="Karaoz U."/>
            <person name="Brodie E.L."/>
            <person name="Williams K.H."/>
            <person name="Hubbard S.S."/>
            <person name="Banfield J.F."/>
        </authorList>
    </citation>
    <scope>NUCLEOTIDE SEQUENCE [LARGE SCALE GENOMIC DNA]</scope>
</reference>
<proteinExistence type="predicted"/>